<comment type="similarity">
    <text evidence="2">Belongs to the bacterial solute-binding protein 5 family.</text>
</comment>
<dbReference type="GO" id="GO:0015833">
    <property type="term" value="P:peptide transport"/>
    <property type="evidence" value="ECO:0007669"/>
    <property type="project" value="TreeGrafter"/>
</dbReference>
<evidence type="ECO:0000313" key="6">
    <source>
        <dbReference type="EMBL" id="KMO36306.1"/>
    </source>
</evidence>
<dbReference type="PANTHER" id="PTHR30290:SF38">
    <property type="entry name" value="D,D-DIPEPTIDE-BINDING PERIPLASMIC PROTEIN DDPA-RELATED"/>
    <property type="match status" value="1"/>
</dbReference>
<dbReference type="Gene3D" id="3.40.190.10">
    <property type="entry name" value="Periplasmic binding protein-like II"/>
    <property type="match status" value="1"/>
</dbReference>
<protein>
    <submittedName>
        <fullName evidence="6">ABC transporter substrate-binding protein</fullName>
    </submittedName>
</protein>
<name>A0A0J6VBB2_9HYPH</name>
<comment type="caution">
    <text evidence="6">The sequence shown here is derived from an EMBL/GenBank/DDBJ whole genome shotgun (WGS) entry which is preliminary data.</text>
</comment>
<dbReference type="RefSeq" id="WP_048463618.1">
    <property type="nucleotide sequence ID" value="NZ_JBNTQU010000071.1"/>
</dbReference>
<dbReference type="InterPro" id="IPR000914">
    <property type="entry name" value="SBP_5_dom"/>
</dbReference>
<reference evidence="6 7" key="1">
    <citation type="submission" date="2015-03" db="EMBL/GenBank/DDBJ databases">
        <title>Genome sequencing of Methylobacterium aquaticum DSM16371 type strain.</title>
        <authorList>
            <person name="Chaudhry V."/>
            <person name="Patil P.B."/>
        </authorList>
    </citation>
    <scope>NUCLEOTIDE SEQUENCE [LARGE SCALE GENOMIC DNA]</scope>
    <source>
        <strain evidence="6 7">DSM 16371</strain>
    </source>
</reference>
<evidence type="ECO:0000259" key="5">
    <source>
        <dbReference type="Pfam" id="PF00496"/>
    </source>
</evidence>
<organism evidence="6 7">
    <name type="scientific">Methylobacterium aquaticum</name>
    <dbReference type="NCBI Taxonomy" id="270351"/>
    <lineage>
        <taxon>Bacteria</taxon>
        <taxon>Pseudomonadati</taxon>
        <taxon>Pseudomonadota</taxon>
        <taxon>Alphaproteobacteria</taxon>
        <taxon>Hyphomicrobiales</taxon>
        <taxon>Methylobacteriaceae</taxon>
        <taxon>Methylobacterium</taxon>
    </lineage>
</organism>
<feature type="chain" id="PRO_5005282693" evidence="4">
    <location>
        <begin position="28"/>
        <end position="540"/>
    </location>
</feature>
<dbReference type="AlphaFoldDB" id="A0A0J6VBB2"/>
<feature type="domain" description="Solute-binding protein family 5" evidence="5">
    <location>
        <begin position="77"/>
        <end position="441"/>
    </location>
</feature>
<evidence type="ECO:0000256" key="2">
    <source>
        <dbReference type="ARBA" id="ARBA00005695"/>
    </source>
</evidence>
<dbReference type="PIRSF" id="PIRSF002741">
    <property type="entry name" value="MppA"/>
    <property type="match status" value="1"/>
</dbReference>
<evidence type="ECO:0000256" key="3">
    <source>
        <dbReference type="ARBA" id="ARBA00022729"/>
    </source>
</evidence>
<accession>A0A0J6VBB2</accession>
<dbReference type="Gene3D" id="3.10.105.10">
    <property type="entry name" value="Dipeptide-binding Protein, Domain 3"/>
    <property type="match status" value="1"/>
</dbReference>
<dbReference type="EMBL" id="LABX01000071">
    <property type="protein sequence ID" value="KMO36306.1"/>
    <property type="molecule type" value="Genomic_DNA"/>
</dbReference>
<dbReference type="Pfam" id="PF00496">
    <property type="entry name" value="SBP_bac_5"/>
    <property type="match status" value="1"/>
</dbReference>
<dbReference type="OrthoDB" id="9803988at2"/>
<proteinExistence type="inferred from homology"/>
<dbReference type="InterPro" id="IPR006311">
    <property type="entry name" value="TAT_signal"/>
</dbReference>
<dbReference type="GO" id="GO:0030288">
    <property type="term" value="C:outer membrane-bounded periplasmic space"/>
    <property type="evidence" value="ECO:0007669"/>
    <property type="project" value="UniProtKB-ARBA"/>
</dbReference>
<dbReference type="InterPro" id="IPR030678">
    <property type="entry name" value="Peptide/Ni-bd"/>
</dbReference>
<dbReference type="PROSITE" id="PS51318">
    <property type="entry name" value="TAT"/>
    <property type="match status" value="1"/>
</dbReference>
<dbReference type="GO" id="GO:1904680">
    <property type="term" value="F:peptide transmembrane transporter activity"/>
    <property type="evidence" value="ECO:0007669"/>
    <property type="project" value="TreeGrafter"/>
</dbReference>
<dbReference type="Proteomes" id="UP000035929">
    <property type="component" value="Unassembled WGS sequence"/>
</dbReference>
<dbReference type="PATRIC" id="fig|270351.6.peg.6876"/>
<evidence type="ECO:0000313" key="7">
    <source>
        <dbReference type="Proteomes" id="UP000035929"/>
    </source>
</evidence>
<evidence type="ECO:0000256" key="4">
    <source>
        <dbReference type="SAM" id="SignalP"/>
    </source>
</evidence>
<feature type="signal peptide" evidence="4">
    <location>
        <begin position="1"/>
        <end position="27"/>
    </location>
</feature>
<sequence length="540" mass="59542">MPRSLTRRFLVGAAVVAGLGLALPASAQDAPIRGGTLTALLHPEPPYLLSAVDPTLQMAVVTTKMYEGLLSYDLDMKPRPLLAESWKVAPDGLSYVFKLRQGVKWHDGRPFTADDVAFSLGVWKARHARGRQSYARVTGVETPDPHTVILRLSEPAPQMATVFSSYESPIIPKHVFGTGDLLSNPAASAPVGTGPFRFKEWKRGDNLILERNPDYWDTGKPYLDRVVFRFIADASSRAAALEAGEAQIGALTPVPLSEMARLTANPNLVATTSGYDYMAPVLLLQLNVRNKPLSDRKVRQAIAYAINRDTLTKTVWFGYGKPATGPIPSVVKAWYTTDGVPAYPHDPKKAEALLDEAGYKRGPDGKRFKMQTDPFPGGAEFTRTAEFIKQQLGRVGIEVELRTSDFPSYVRNIFGEYNFESTPMYNGAFPDPSAGLQRIYWSKAAQKGVPFVNATGYADPAMDHHFEDAQTQNDPKKRWQDFADMQRQAMTDLPVIPLMEMRFVTLANRRVVNHTITADGLIGTNFANVYLATPNPAAPK</sequence>
<comment type="subcellular location">
    <subcellularLocation>
        <location evidence="1">Periplasm</location>
    </subcellularLocation>
</comment>
<dbReference type="SUPFAM" id="SSF53850">
    <property type="entry name" value="Periplasmic binding protein-like II"/>
    <property type="match status" value="1"/>
</dbReference>
<dbReference type="PANTHER" id="PTHR30290">
    <property type="entry name" value="PERIPLASMIC BINDING COMPONENT OF ABC TRANSPORTER"/>
    <property type="match status" value="1"/>
</dbReference>
<evidence type="ECO:0000256" key="1">
    <source>
        <dbReference type="ARBA" id="ARBA00004418"/>
    </source>
</evidence>
<keyword evidence="3 4" id="KW-0732">Signal</keyword>
<dbReference type="InterPro" id="IPR039424">
    <property type="entry name" value="SBP_5"/>
</dbReference>
<dbReference type="GO" id="GO:0043190">
    <property type="term" value="C:ATP-binding cassette (ABC) transporter complex"/>
    <property type="evidence" value="ECO:0007669"/>
    <property type="project" value="InterPro"/>
</dbReference>
<gene>
    <name evidence="6" type="ORF">VP06_09990</name>
</gene>
<dbReference type="CDD" id="cd08517">
    <property type="entry name" value="PBP2_NikA_DppA_OppA_like_13"/>
    <property type="match status" value="1"/>
</dbReference>